<reference evidence="11" key="1">
    <citation type="journal article" date="2014" name="Int. J. Syst. Evol. Microbiol.">
        <title>Complete genome sequence of Corynebacterium casei LMG S-19264T (=DSM 44701T), isolated from a smear-ripened cheese.</title>
        <authorList>
            <consortium name="US DOE Joint Genome Institute (JGI-PGF)"/>
            <person name="Walter F."/>
            <person name="Albersmeier A."/>
            <person name="Kalinowski J."/>
            <person name="Ruckert C."/>
        </authorList>
    </citation>
    <scope>NUCLEOTIDE SEQUENCE</scope>
    <source>
        <strain evidence="11">CGMCC 1.12181</strain>
    </source>
</reference>
<comment type="pathway">
    <text evidence="2 7 8">Cell wall biogenesis; peptidoglycan biosynthesis.</text>
</comment>
<evidence type="ECO:0000313" key="12">
    <source>
        <dbReference type="Proteomes" id="UP000605253"/>
    </source>
</evidence>
<feature type="domain" description="Mur ligase central" evidence="10">
    <location>
        <begin position="112"/>
        <end position="274"/>
    </location>
</feature>
<organism evidence="11 12">
    <name type="scientific">Marinicella pacifica</name>
    <dbReference type="NCBI Taxonomy" id="1171543"/>
    <lineage>
        <taxon>Bacteria</taxon>
        <taxon>Pseudomonadati</taxon>
        <taxon>Pseudomonadota</taxon>
        <taxon>Gammaproteobacteria</taxon>
        <taxon>Lysobacterales</taxon>
        <taxon>Marinicellaceae</taxon>
        <taxon>Marinicella</taxon>
    </lineage>
</organism>
<name>A0A917CTN9_9GAMM</name>
<dbReference type="Gene3D" id="3.90.190.20">
    <property type="entry name" value="Mur ligase, C-terminal domain"/>
    <property type="match status" value="1"/>
</dbReference>
<dbReference type="InterPro" id="IPR005762">
    <property type="entry name" value="MurD"/>
</dbReference>
<dbReference type="SUPFAM" id="SSF53244">
    <property type="entry name" value="MurD-like peptide ligases, peptide-binding domain"/>
    <property type="match status" value="1"/>
</dbReference>
<evidence type="ECO:0000259" key="9">
    <source>
        <dbReference type="Pfam" id="PF02875"/>
    </source>
</evidence>
<comment type="caution">
    <text evidence="11">The sequence shown here is derived from an EMBL/GenBank/DDBJ whole genome shotgun (WGS) entry which is preliminary data.</text>
</comment>
<dbReference type="AlphaFoldDB" id="A0A917CTN9"/>
<keyword evidence="4 7" id="KW-0436">Ligase</keyword>
<dbReference type="Gene3D" id="3.40.1190.10">
    <property type="entry name" value="Mur-like, catalytic domain"/>
    <property type="match status" value="1"/>
</dbReference>
<keyword evidence="5 7" id="KW-0547">Nucleotide-binding</keyword>
<evidence type="ECO:0000256" key="4">
    <source>
        <dbReference type="ARBA" id="ARBA00022598"/>
    </source>
</evidence>
<gene>
    <name evidence="7 11" type="primary">murD</name>
    <name evidence="11" type="ORF">GCM10011365_18640</name>
</gene>
<evidence type="ECO:0000256" key="6">
    <source>
        <dbReference type="ARBA" id="ARBA00022840"/>
    </source>
</evidence>
<keyword evidence="3 7" id="KW-0963">Cytoplasm</keyword>
<comment type="catalytic activity">
    <reaction evidence="7 8">
        <text>UDP-N-acetyl-alpha-D-muramoyl-L-alanine + D-glutamate + ATP = UDP-N-acetyl-alpha-D-muramoyl-L-alanyl-D-glutamate + ADP + phosphate + H(+)</text>
        <dbReference type="Rhea" id="RHEA:16429"/>
        <dbReference type="ChEBI" id="CHEBI:15378"/>
        <dbReference type="ChEBI" id="CHEBI:29986"/>
        <dbReference type="ChEBI" id="CHEBI:30616"/>
        <dbReference type="ChEBI" id="CHEBI:43474"/>
        <dbReference type="ChEBI" id="CHEBI:83898"/>
        <dbReference type="ChEBI" id="CHEBI:83900"/>
        <dbReference type="ChEBI" id="CHEBI:456216"/>
        <dbReference type="EC" id="6.3.2.9"/>
    </reaction>
</comment>
<dbReference type="GO" id="GO:0009252">
    <property type="term" value="P:peptidoglycan biosynthetic process"/>
    <property type="evidence" value="ECO:0007669"/>
    <property type="project" value="UniProtKB-UniRule"/>
</dbReference>
<evidence type="ECO:0000259" key="10">
    <source>
        <dbReference type="Pfam" id="PF08245"/>
    </source>
</evidence>
<dbReference type="Proteomes" id="UP000605253">
    <property type="component" value="Unassembled WGS sequence"/>
</dbReference>
<dbReference type="GO" id="GO:0005524">
    <property type="term" value="F:ATP binding"/>
    <property type="evidence" value="ECO:0007669"/>
    <property type="project" value="UniProtKB-UniRule"/>
</dbReference>
<dbReference type="GO" id="GO:0005737">
    <property type="term" value="C:cytoplasm"/>
    <property type="evidence" value="ECO:0007669"/>
    <property type="project" value="UniProtKB-SubCell"/>
</dbReference>
<dbReference type="Pfam" id="PF02875">
    <property type="entry name" value="Mur_ligase_C"/>
    <property type="match status" value="1"/>
</dbReference>
<dbReference type="GO" id="GO:0071555">
    <property type="term" value="P:cell wall organization"/>
    <property type="evidence" value="ECO:0007669"/>
    <property type="project" value="UniProtKB-KW"/>
</dbReference>
<evidence type="ECO:0000256" key="1">
    <source>
        <dbReference type="ARBA" id="ARBA00004496"/>
    </source>
</evidence>
<dbReference type="GO" id="GO:0008764">
    <property type="term" value="F:UDP-N-acetylmuramoylalanine-D-glutamate ligase activity"/>
    <property type="evidence" value="ECO:0007669"/>
    <property type="project" value="UniProtKB-UniRule"/>
</dbReference>
<dbReference type="SUPFAM" id="SSF51984">
    <property type="entry name" value="MurCD N-terminal domain"/>
    <property type="match status" value="1"/>
</dbReference>
<keyword evidence="12" id="KW-1185">Reference proteome</keyword>
<feature type="domain" description="Mur ligase C-terminal" evidence="9">
    <location>
        <begin position="298"/>
        <end position="413"/>
    </location>
</feature>
<keyword evidence="7 8" id="KW-0132">Cell division</keyword>
<keyword evidence="7 8" id="KW-0573">Peptidoglycan synthesis</keyword>
<dbReference type="NCBIfam" id="TIGR01087">
    <property type="entry name" value="murD"/>
    <property type="match status" value="1"/>
</dbReference>
<dbReference type="InterPro" id="IPR036565">
    <property type="entry name" value="Mur-like_cat_sf"/>
</dbReference>
<sequence length="441" mass="49049">MKLEHLNNQKVAIWGYGVEGRATVEYLQHHLPELKLTVLCPDKEADAADARFNHQTVTAELLNQFDVVIKSPGISPYQAAVQECQAKIISASALWFSNELNRVDKRPTIVAITGTKGKSTACYLLHQALKAYGLRVVIAGNFGTPLIACDSDYDVVVLETSSYQAQDGAIQADIAVLLNLYSEHLDWHGDEKTYHRDKWRLLAESKQALINAQDDNSRQWQKQWVLKSVTLFNHLSGFYVMDDVLMFQDKALLSTAGWLLKGAHNLQNLAAMLTVLKVLGLDVKTALNAVKHCPPLPHRLQSLGNFKGVQVINDSIATTPHATWAALQTVPIKNTVLLVGGYERGVDWRWFAEKIADKPPKLVICSGANGERISQTLQQHNVIIKLLLVDTLRSAAEKALEITQAGDCILLSPGAPSFDAFRDYQDRGEQFSQWIQEFSQS</sequence>
<feature type="binding site" evidence="7">
    <location>
        <begin position="114"/>
        <end position="120"/>
    </location>
    <ligand>
        <name>ATP</name>
        <dbReference type="ChEBI" id="CHEBI:30616"/>
    </ligand>
</feature>
<dbReference type="EMBL" id="BMEO01000007">
    <property type="protein sequence ID" value="GGF97480.1"/>
    <property type="molecule type" value="Genomic_DNA"/>
</dbReference>
<keyword evidence="6 7" id="KW-0067">ATP-binding</keyword>
<dbReference type="InterPro" id="IPR013221">
    <property type="entry name" value="Mur_ligase_cen"/>
</dbReference>
<reference evidence="11" key="2">
    <citation type="submission" date="2020-09" db="EMBL/GenBank/DDBJ databases">
        <authorList>
            <person name="Sun Q."/>
            <person name="Zhou Y."/>
        </authorList>
    </citation>
    <scope>NUCLEOTIDE SEQUENCE</scope>
    <source>
        <strain evidence="11">CGMCC 1.12181</strain>
    </source>
</reference>
<dbReference type="SUPFAM" id="SSF53623">
    <property type="entry name" value="MurD-like peptide ligases, catalytic domain"/>
    <property type="match status" value="1"/>
</dbReference>
<dbReference type="Pfam" id="PF08245">
    <property type="entry name" value="Mur_ligase_M"/>
    <property type="match status" value="1"/>
</dbReference>
<evidence type="ECO:0000256" key="2">
    <source>
        <dbReference type="ARBA" id="ARBA00004752"/>
    </source>
</evidence>
<evidence type="ECO:0000313" key="11">
    <source>
        <dbReference type="EMBL" id="GGF97480.1"/>
    </source>
</evidence>
<comment type="function">
    <text evidence="7 8">Cell wall formation. Catalyzes the addition of glutamate to the nucleotide precursor UDP-N-acetylmuramoyl-L-alanine (UMA).</text>
</comment>
<keyword evidence="7 8" id="KW-0131">Cell cycle</keyword>
<keyword evidence="7 8" id="KW-0961">Cell wall biogenesis/degradation</keyword>
<comment type="subcellular location">
    <subcellularLocation>
        <location evidence="1 7 8">Cytoplasm</location>
    </subcellularLocation>
</comment>
<evidence type="ECO:0000256" key="7">
    <source>
        <dbReference type="HAMAP-Rule" id="MF_00639"/>
    </source>
</evidence>
<protein>
    <recommendedName>
        <fullName evidence="7 8">UDP-N-acetylmuramoylalanine--D-glutamate ligase</fullName>
        <ecNumber evidence="7 8">6.3.2.9</ecNumber>
    </recommendedName>
    <alternativeName>
        <fullName evidence="7">D-glutamic acid-adding enzyme</fullName>
    </alternativeName>
    <alternativeName>
        <fullName evidence="7">UDP-N-acetylmuramoyl-L-alanyl-D-glutamate synthetase</fullName>
    </alternativeName>
</protein>
<dbReference type="PANTHER" id="PTHR43692:SF1">
    <property type="entry name" value="UDP-N-ACETYLMURAMOYLALANINE--D-GLUTAMATE LIGASE"/>
    <property type="match status" value="1"/>
</dbReference>
<dbReference type="GO" id="GO:0051301">
    <property type="term" value="P:cell division"/>
    <property type="evidence" value="ECO:0007669"/>
    <property type="project" value="UniProtKB-KW"/>
</dbReference>
<evidence type="ECO:0000256" key="8">
    <source>
        <dbReference type="RuleBase" id="RU003664"/>
    </source>
</evidence>
<dbReference type="InterPro" id="IPR036615">
    <property type="entry name" value="Mur_ligase_C_dom_sf"/>
</dbReference>
<proteinExistence type="inferred from homology"/>
<accession>A0A917CTN9</accession>
<evidence type="ECO:0000256" key="5">
    <source>
        <dbReference type="ARBA" id="ARBA00022741"/>
    </source>
</evidence>
<dbReference type="PANTHER" id="PTHR43692">
    <property type="entry name" value="UDP-N-ACETYLMURAMOYLALANINE--D-GLUTAMATE LIGASE"/>
    <property type="match status" value="1"/>
</dbReference>
<dbReference type="RefSeq" id="WP_188365463.1">
    <property type="nucleotide sequence ID" value="NZ_BAABJF010000003.1"/>
</dbReference>
<dbReference type="Gene3D" id="3.40.50.720">
    <property type="entry name" value="NAD(P)-binding Rossmann-like Domain"/>
    <property type="match status" value="1"/>
</dbReference>
<dbReference type="GO" id="GO:0008360">
    <property type="term" value="P:regulation of cell shape"/>
    <property type="evidence" value="ECO:0007669"/>
    <property type="project" value="UniProtKB-KW"/>
</dbReference>
<dbReference type="EC" id="6.3.2.9" evidence="7 8"/>
<dbReference type="InterPro" id="IPR004101">
    <property type="entry name" value="Mur_ligase_C"/>
</dbReference>
<evidence type="ECO:0000256" key="3">
    <source>
        <dbReference type="ARBA" id="ARBA00022490"/>
    </source>
</evidence>
<comment type="similarity">
    <text evidence="7">Belongs to the MurCDEF family.</text>
</comment>
<dbReference type="HAMAP" id="MF_00639">
    <property type="entry name" value="MurD"/>
    <property type="match status" value="1"/>
</dbReference>
<keyword evidence="7 8" id="KW-0133">Cell shape</keyword>